<protein>
    <submittedName>
        <fullName evidence="2">Uncharacterized protein</fullName>
    </submittedName>
</protein>
<evidence type="ECO:0000256" key="1">
    <source>
        <dbReference type="SAM" id="Phobius"/>
    </source>
</evidence>
<proteinExistence type="predicted"/>
<evidence type="ECO:0000313" key="2">
    <source>
        <dbReference type="EMBL" id="TQN42574.1"/>
    </source>
</evidence>
<feature type="transmembrane region" description="Helical" evidence="1">
    <location>
        <begin position="24"/>
        <end position="48"/>
    </location>
</feature>
<dbReference type="EMBL" id="VFQE01000001">
    <property type="protein sequence ID" value="TQN42574.1"/>
    <property type="molecule type" value="Genomic_DNA"/>
</dbReference>
<keyword evidence="3" id="KW-1185">Reference proteome</keyword>
<dbReference type="Proteomes" id="UP000319865">
    <property type="component" value="Unassembled WGS sequence"/>
</dbReference>
<sequence>MLVTPGAAAPTVRSALSSASVRWKLGWCAGGAVVVVSAGLLLTIIGYARRIARQADEITAALEGTRQNTAPLFDLVGVNRHLERILAPSEEKP</sequence>
<keyword evidence="1" id="KW-0812">Transmembrane</keyword>
<accession>A0A543PEQ8</accession>
<comment type="caution">
    <text evidence="2">The sequence shown here is derived from an EMBL/GenBank/DDBJ whole genome shotgun (WGS) entry which is preliminary data.</text>
</comment>
<reference evidence="2 3" key="1">
    <citation type="submission" date="2019-06" db="EMBL/GenBank/DDBJ databases">
        <title>Sequencing the genomes of 1000 actinobacteria strains.</title>
        <authorList>
            <person name="Klenk H.-P."/>
        </authorList>
    </citation>
    <scope>NUCLEOTIDE SEQUENCE [LARGE SCALE GENOMIC DNA]</scope>
    <source>
        <strain evidence="2 3">DSM 46837</strain>
    </source>
</reference>
<keyword evidence="1" id="KW-0472">Membrane</keyword>
<keyword evidence="1" id="KW-1133">Transmembrane helix</keyword>
<name>A0A543PEQ8_9ACTN</name>
<gene>
    <name evidence="2" type="ORF">FHU33_1978</name>
</gene>
<dbReference type="AlphaFoldDB" id="A0A543PEQ8"/>
<evidence type="ECO:0000313" key="3">
    <source>
        <dbReference type="Proteomes" id="UP000319865"/>
    </source>
</evidence>
<organism evidence="2 3">
    <name type="scientific">Blastococcus colisei</name>
    <dbReference type="NCBI Taxonomy" id="1564162"/>
    <lineage>
        <taxon>Bacteria</taxon>
        <taxon>Bacillati</taxon>
        <taxon>Actinomycetota</taxon>
        <taxon>Actinomycetes</taxon>
        <taxon>Geodermatophilales</taxon>
        <taxon>Geodermatophilaceae</taxon>
        <taxon>Blastococcus</taxon>
    </lineage>
</organism>